<evidence type="ECO:0000313" key="2">
    <source>
        <dbReference type="EMBL" id="UOF90116.1"/>
    </source>
</evidence>
<keyword evidence="1" id="KW-1133">Transmembrane helix</keyword>
<dbReference type="Proteomes" id="UP000830167">
    <property type="component" value="Chromosome"/>
</dbReference>
<dbReference type="EMBL" id="CP089291">
    <property type="protein sequence ID" value="UOF90116.1"/>
    <property type="molecule type" value="Genomic_DNA"/>
</dbReference>
<dbReference type="RefSeq" id="WP_347436805.1">
    <property type="nucleotide sequence ID" value="NZ_CP089291.1"/>
</dbReference>
<feature type="transmembrane region" description="Helical" evidence="1">
    <location>
        <begin position="12"/>
        <end position="31"/>
    </location>
</feature>
<organism evidence="2 3">
    <name type="scientific">Fodinisporobacter ferrooxydans</name>
    <dbReference type="NCBI Taxonomy" id="2901836"/>
    <lineage>
        <taxon>Bacteria</taxon>
        <taxon>Bacillati</taxon>
        <taxon>Bacillota</taxon>
        <taxon>Bacilli</taxon>
        <taxon>Bacillales</taxon>
        <taxon>Alicyclobacillaceae</taxon>
        <taxon>Fodinisporobacter</taxon>
    </lineage>
</organism>
<sequence>MPSFRDFSKFPKWIWIVGIFGVFLMLFGSFGSTAITDKQIRGAPAPAQANPGNPEVDNFMSYEETYNKQLETMLNQLPGVSDAQVMVTIDSTADVIYAQNLQSTKQTTNESDKTGVQRTVTQSNQNGQLVIVHQNGNDVPVVEKKVMPKIRGVLVEAKGAESARVQEEIKNAIQGALDIPIYKISVLPKK</sequence>
<name>A0ABY4CHW4_9BACL</name>
<keyword evidence="1" id="KW-0812">Transmembrane</keyword>
<keyword evidence="1" id="KW-0472">Membrane</keyword>
<keyword evidence="3" id="KW-1185">Reference proteome</keyword>
<dbReference type="NCBIfam" id="TIGR02830">
    <property type="entry name" value="spore_III_AG"/>
    <property type="match status" value="1"/>
</dbReference>
<evidence type="ECO:0000313" key="3">
    <source>
        <dbReference type="Proteomes" id="UP000830167"/>
    </source>
</evidence>
<accession>A0ABY4CHW4</accession>
<proteinExistence type="predicted"/>
<evidence type="ECO:0000256" key="1">
    <source>
        <dbReference type="SAM" id="Phobius"/>
    </source>
</evidence>
<protein>
    <submittedName>
        <fullName evidence="2">Stage III sporulation protein AG</fullName>
    </submittedName>
</protein>
<dbReference type="InterPro" id="IPR014195">
    <property type="entry name" value="Spore_III_AG"/>
</dbReference>
<gene>
    <name evidence="2" type="primary">spoIIIAG</name>
    <name evidence="2" type="ORF">LSG31_19980</name>
</gene>
<reference evidence="2" key="1">
    <citation type="submission" date="2021-12" db="EMBL/GenBank/DDBJ databases">
        <title>Alicyclobacillaceae gen. nov., sp. nov., isolated from chalcocite enrichment system.</title>
        <authorList>
            <person name="Jiang Z."/>
        </authorList>
    </citation>
    <scope>NUCLEOTIDE SEQUENCE</scope>
    <source>
        <strain evidence="2">MYW30-H2</strain>
    </source>
</reference>